<evidence type="ECO:0000259" key="12">
    <source>
        <dbReference type="Pfam" id="PF05649"/>
    </source>
</evidence>
<keyword evidence="9" id="KW-0325">Glycoprotein</keyword>
<name>A0A915IMM6_ROMCU</name>
<comment type="cofactor">
    <cofactor evidence="1">
        <name>Zn(2+)</name>
        <dbReference type="ChEBI" id="CHEBI:29105"/>
    </cofactor>
</comment>
<dbReference type="InterPro" id="IPR000718">
    <property type="entry name" value="Peptidase_M13"/>
</dbReference>
<evidence type="ECO:0000256" key="8">
    <source>
        <dbReference type="ARBA" id="ARBA00023157"/>
    </source>
</evidence>
<dbReference type="AlphaFoldDB" id="A0A915IMM6"/>
<dbReference type="InterPro" id="IPR042089">
    <property type="entry name" value="Peptidase_M13_dom_2"/>
</dbReference>
<evidence type="ECO:0000256" key="1">
    <source>
        <dbReference type="ARBA" id="ARBA00001947"/>
    </source>
</evidence>
<keyword evidence="5" id="KW-0378">Hydrolase</keyword>
<dbReference type="Pfam" id="PF05649">
    <property type="entry name" value="Peptidase_M13_N"/>
    <property type="match status" value="1"/>
</dbReference>
<evidence type="ECO:0000256" key="4">
    <source>
        <dbReference type="ARBA" id="ARBA00022723"/>
    </source>
</evidence>
<evidence type="ECO:0000256" key="3">
    <source>
        <dbReference type="ARBA" id="ARBA00022670"/>
    </source>
</evidence>
<dbReference type="Proteomes" id="UP000887565">
    <property type="component" value="Unplaced"/>
</dbReference>
<evidence type="ECO:0000256" key="10">
    <source>
        <dbReference type="SAM" id="MobiDB-lite"/>
    </source>
</evidence>
<proteinExistence type="inferred from homology"/>
<evidence type="ECO:0000313" key="13">
    <source>
        <dbReference type="Proteomes" id="UP000887565"/>
    </source>
</evidence>
<evidence type="ECO:0000256" key="5">
    <source>
        <dbReference type="ARBA" id="ARBA00022801"/>
    </source>
</evidence>
<dbReference type="GO" id="GO:0004222">
    <property type="term" value="F:metalloendopeptidase activity"/>
    <property type="evidence" value="ECO:0007669"/>
    <property type="project" value="InterPro"/>
</dbReference>
<keyword evidence="3" id="KW-0645">Protease</keyword>
<dbReference type="InterPro" id="IPR008753">
    <property type="entry name" value="Peptidase_M13_N"/>
</dbReference>
<dbReference type="GO" id="GO:0016485">
    <property type="term" value="P:protein processing"/>
    <property type="evidence" value="ECO:0007669"/>
    <property type="project" value="TreeGrafter"/>
</dbReference>
<evidence type="ECO:0000256" key="2">
    <source>
        <dbReference type="ARBA" id="ARBA00007357"/>
    </source>
</evidence>
<dbReference type="PANTHER" id="PTHR11733">
    <property type="entry name" value="ZINC METALLOPROTEASE FAMILY M13 NEPRILYSIN-RELATED"/>
    <property type="match status" value="1"/>
</dbReference>
<keyword evidence="4" id="KW-0479">Metal-binding</keyword>
<keyword evidence="11" id="KW-0472">Membrane</keyword>
<dbReference type="InterPro" id="IPR024079">
    <property type="entry name" value="MetalloPept_cat_dom_sf"/>
</dbReference>
<comment type="similarity">
    <text evidence="2">Belongs to the peptidase M13 family.</text>
</comment>
<keyword evidence="8" id="KW-1015">Disulfide bond</keyword>
<evidence type="ECO:0000256" key="6">
    <source>
        <dbReference type="ARBA" id="ARBA00022833"/>
    </source>
</evidence>
<keyword evidence="7" id="KW-0482">Metalloprotease</keyword>
<dbReference type="Gene3D" id="1.10.1380.10">
    <property type="entry name" value="Neutral endopeptidase , domain2"/>
    <property type="match status" value="1"/>
</dbReference>
<dbReference type="PROSITE" id="PS51885">
    <property type="entry name" value="NEPRILYSIN"/>
    <property type="match status" value="1"/>
</dbReference>
<evidence type="ECO:0000256" key="9">
    <source>
        <dbReference type="ARBA" id="ARBA00023180"/>
    </source>
</evidence>
<feature type="region of interest" description="Disordered" evidence="10">
    <location>
        <begin position="32"/>
        <end position="60"/>
    </location>
</feature>
<feature type="domain" description="Peptidase M13 N-terminal" evidence="12">
    <location>
        <begin position="125"/>
        <end position="213"/>
    </location>
</feature>
<dbReference type="GO" id="GO:0046872">
    <property type="term" value="F:metal ion binding"/>
    <property type="evidence" value="ECO:0007669"/>
    <property type="project" value="UniProtKB-KW"/>
</dbReference>
<feature type="transmembrane region" description="Helical" evidence="11">
    <location>
        <begin position="72"/>
        <end position="92"/>
    </location>
</feature>
<keyword evidence="11" id="KW-1133">Transmembrane helix</keyword>
<sequence>MNNVDHGHHAQVQFFDREDVDDDALLKNSASAANRPLAPPPKNYNNRNPSSGKCPKSSTNNNNKCFTRREKFFIILLILVLILFVTLLVLFLKKEIFSAKDVCMTASCIKLAAGLLSSLDESVNPCTDFYQFACGNWIRSHPIPDDRPTVSNFEQPTIDLEYALKQLLDNVSHTRHSSIDSARTFYRSCENETLIVKTWRRAFEESKNLLGGWPVLDKAWRPSFGDGSGVGVGDSGVVGVNGSGVGGSGAVGGKAGRTTSKMGYRSAKGRRQKEQEILRNL</sequence>
<dbReference type="Gene3D" id="3.40.390.10">
    <property type="entry name" value="Collagenase (Catalytic Domain)"/>
    <property type="match status" value="1"/>
</dbReference>
<evidence type="ECO:0000256" key="7">
    <source>
        <dbReference type="ARBA" id="ARBA00023049"/>
    </source>
</evidence>
<dbReference type="PANTHER" id="PTHR11733:SF133">
    <property type="entry name" value="PHOSPHATE-REGULATING NEUTRAL ENDOPEPTIDASE PHEX"/>
    <property type="match status" value="1"/>
</dbReference>
<protein>
    <submittedName>
        <fullName evidence="14">Peptidase M13 N-terminal domain-containing protein</fullName>
    </submittedName>
</protein>
<feature type="compositionally biased region" description="Polar residues" evidence="10">
    <location>
        <begin position="43"/>
        <end position="60"/>
    </location>
</feature>
<organism evidence="13 14">
    <name type="scientific">Romanomermis culicivorax</name>
    <name type="common">Nematode worm</name>
    <dbReference type="NCBI Taxonomy" id="13658"/>
    <lineage>
        <taxon>Eukaryota</taxon>
        <taxon>Metazoa</taxon>
        <taxon>Ecdysozoa</taxon>
        <taxon>Nematoda</taxon>
        <taxon>Enoplea</taxon>
        <taxon>Dorylaimia</taxon>
        <taxon>Mermithida</taxon>
        <taxon>Mermithoidea</taxon>
        <taxon>Mermithidae</taxon>
        <taxon>Romanomermis</taxon>
    </lineage>
</organism>
<evidence type="ECO:0000256" key="11">
    <source>
        <dbReference type="SAM" id="Phobius"/>
    </source>
</evidence>
<feature type="compositionally biased region" description="Gly residues" evidence="10">
    <location>
        <begin position="246"/>
        <end position="255"/>
    </location>
</feature>
<feature type="compositionally biased region" description="Basic and acidic residues" evidence="10">
    <location>
        <begin position="272"/>
        <end position="281"/>
    </location>
</feature>
<dbReference type="FunFam" id="3.40.390.10:FF:000076">
    <property type="entry name" value="membrane metallo-endopeptidase-like 1"/>
    <property type="match status" value="1"/>
</dbReference>
<dbReference type="WBParaSite" id="nRc.2.0.1.t15119-RA">
    <property type="protein sequence ID" value="nRc.2.0.1.t15119-RA"/>
    <property type="gene ID" value="nRc.2.0.1.g15119"/>
</dbReference>
<dbReference type="GO" id="GO:0005886">
    <property type="term" value="C:plasma membrane"/>
    <property type="evidence" value="ECO:0007669"/>
    <property type="project" value="TreeGrafter"/>
</dbReference>
<accession>A0A915IMM6</accession>
<dbReference type="SUPFAM" id="SSF55486">
    <property type="entry name" value="Metalloproteases ('zincins'), catalytic domain"/>
    <property type="match status" value="1"/>
</dbReference>
<reference evidence="14" key="1">
    <citation type="submission" date="2022-11" db="UniProtKB">
        <authorList>
            <consortium name="WormBaseParasite"/>
        </authorList>
    </citation>
    <scope>IDENTIFICATION</scope>
</reference>
<dbReference type="OMA" id="KCEDLTH"/>
<feature type="region of interest" description="Disordered" evidence="10">
    <location>
        <begin position="246"/>
        <end position="281"/>
    </location>
</feature>
<keyword evidence="11" id="KW-0812">Transmembrane</keyword>
<evidence type="ECO:0000313" key="14">
    <source>
        <dbReference type="WBParaSite" id="nRc.2.0.1.t15119-RA"/>
    </source>
</evidence>
<keyword evidence="6" id="KW-0862">Zinc</keyword>
<keyword evidence="13" id="KW-1185">Reference proteome</keyword>